<proteinExistence type="predicted"/>
<dbReference type="Proteomes" id="UP000648801">
    <property type="component" value="Unassembled WGS sequence"/>
</dbReference>
<feature type="domain" description="HTH cro/C1-type" evidence="6">
    <location>
        <begin position="3"/>
        <end position="46"/>
    </location>
</feature>
<dbReference type="PROSITE" id="PS50932">
    <property type="entry name" value="HTH_LACI_2"/>
    <property type="match status" value="1"/>
</dbReference>
<dbReference type="InterPro" id="IPR010982">
    <property type="entry name" value="Lambda_DNA-bd_dom_sf"/>
</dbReference>
<dbReference type="SMART" id="SM00354">
    <property type="entry name" value="HTH_LACI"/>
    <property type="match status" value="1"/>
</dbReference>
<evidence type="ECO:0000259" key="5">
    <source>
        <dbReference type="PROSITE" id="PS50932"/>
    </source>
</evidence>
<keyword evidence="4" id="KW-0804">Transcription</keyword>
<feature type="domain" description="HTH lacI-type" evidence="5">
    <location>
        <begin position="2"/>
        <end position="56"/>
    </location>
</feature>
<dbReference type="InterPro" id="IPR028082">
    <property type="entry name" value="Peripla_BP_I"/>
</dbReference>
<keyword evidence="2" id="KW-0805">Transcription regulation</keyword>
<evidence type="ECO:0000256" key="3">
    <source>
        <dbReference type="ARBA" id="ARBA00023125"/>
    </source>
</evidence>
<evidence type="ECO:0000256" key="1">
    <source>
        <dbReference type="ARBA" id="ARBA00022491"/>
    </source>
</evidence>
<evidence type="ECO:0000313" key="7">
    <source>
        <dbReference type="EMBL" id="GGA63038.1"/>
    </source>
</evidence>
<evidence type="ECO:0000256" key="2">
    <source>
        <dbReference type="ARBA" id="ARBA00023015"/>
    </source>
</evidence>
<name>A0A916RNJ1_9BACT</name>
<reference evidence="7" key="1">
    <citation type="journal article" date="2014" name="Int. J. Syst. Evol. Microbiol.">
        <title>Complete genome sequence of Corynebacterium casei LMG S-19264T (=DSM 44701T), isolated from a smear-ripened cheese.</title>
        <authorList>
            <consortium name="US DOE Joint Genome Institute (JGI-PGF)"/>
            <person name="Walter F."/>
            <person name="Albersmeier A."/>
            <person name="Kalinowski J."/>
            <person name="Ruckert C."/>
        </authorList>
    </citation>
    <scope>NUCLEOTIDE SEQUENCE</scope>
    <source>
        <strain evidence="7">CGMCC 1.15447</strain>
    </source>
</reference>
<dbReference type="EMBL" id="BMJB01000001">
    <property type="protein sequence ID" value="GGA63038.1"/>
    <property type="molecule type" value="Genomic_DNA"/>
</dbReference>
<dbReference type="InterPro" id="IPR001387">
    <property type="entry name" value="Cro/C1-type_HTH"/>
</dbReference>
<keyword evidence="8" id="KW-1185">Reference proteome</keyword>
<dbReference type="Pfam" id="PF13377">
    <property type="entry name" value="Peripla_BP_3"/>
    <property type="match status" value="1"/>
</dbReference>
<accession>A0A916RNJ1</accession>
<dbReference type="Pfam" id="PF00356">
    <property type="entry name" value="LacI"/>
    <property type="match status" value="1"/>
</dbReference>
<keyword evidence="3" id="KW-0238">DNA-binding</keyword>
<dbReference type="GO" id="GO:0000976">
    <property type="term" value="F:transcription cis-regulatory region binding"/>
    <property type="evidence" value="ECO:0007669"/>
    <property type="project" value="TreeGrafter"/>
</dbReference>
<gene>
    <name evidence="7" type="ORF">GCM10011507_13310</name>
</gene>
<sequence length="335" mass="36696">MATIVEVAQRAGVSIATVSNVIRGTKRVSAPVLARVQAAIRELDYYPNEIARSLKVKQTRMMGIVVPDITNPFFPEVIRGAEDSAYERGYFLVTANTDEQIGRERRVVSALRSYRVDGILLASAPGHDTNHIQSAIASGLPVVCIDRPVSGVKTDAVLLDNVRGAHECLRHLIQMGHRKIAIITGKLDAQIARERLAGYEKALHEADISVDPALVLEGDFRDESGYRLGKQLLRGRSKATAVFVCNGVMTLGLLKALEESGKRCPEDIALATFDDLAVDRSFHPHLTAVVQPSYEMGARAATILMDRIEGKRTGEPSAVRIVPTLVVRESTRQRR</sequence>
<keyword evidence="1" id="KW-0678">Repressor</keyword>
<evidence type="ECO:0000313" key="8">
    <source>
        <dbReference type="Proteomes" id="UP000648801"/>
    </source>
</evidence>
<evidence type="ECO:0000256" key="4">
    <source>
        <dbReference type="ARBA" id="ARBA00023163"/>
    </source>
</evidence>
<dbReference type="PROSITE" id="PS00356">
    <property type="entry name" value="HTH_LACI_1"/>
    <property type="match status" value="1"/>
</dbReference>
<comment type="caution">
    <text evidence="7">The sequence shown here is derived from an EMBL/GenBank/DDBJ whole genome shotgun (WGS) entry which is preliminary data.</text>
</comment>
<dbReference type="Gene3D" id="1.10.260.40">
    <property type="entry name" value="lambda repressor-like DNA-binding domains"/>
    <property type="match status" value="1"/>
</dbReference>
<organism evidence="7 8">
    <name type="scientific">Edaphobacter acidisoli</name>
    <dbReference type="NCBI Taxonomy" id="2040573"/>
    <lineage>
        <taxon>Bacteria</taxon>
        <taxon>Pseudomonadati</taxon>
        <taxon>Acidobacteriota</taxon>
        <taxon>Terriglobia</taxon>
        <taxon>Terriglobales</taxon>
        <taxon>Acidobacteriaceae</taxon>
        <taxon>Edaphobacter</taxon>
    </lineage>
</organism>
<reference evidence="7" key="2">
    <citation type="submission" date="2020-09" db="EMBL/GenBank/DDBJ databases">
        <authorList>
            <person name="Sun Q."/>
            <person name="Zhou Y."/>
        </authorList>
    </citation>
    <scope>NUCLEOTIDE SEQUENCE</scope>
    <source>
        <strain evidence="7">CGMCC 1.15447</strain>
    </source>
</reference>
<dbReference type="CDD" id="cd01392">
    <property type="entry name" value="HTH_LacI"/>
    <property type="match status" value="1"/>
</dbReference>
<dbReference type="GO" id="GO:0003700">
    <property type="term" value="F:DNA-binding transcription factor activity"/>
    <property type="evidence" value="ECO:0007669"/>
    <property type="project" value="TreeGrafter"/>
</dbReference>
<dbReference type="PROSITE" id="PS50943">
    <property type="entry name" value="HTH_CROC1"/>
    <property type="match status" value="1"/>
</dbReference>
<dbReference type="PANTHER" id="PTHR30146">
    <property type="entry name" value="LACI-RELATED TRANSCRIPTIONAL REPRESSOR"/>
    <property type="match status" value="1"/>
</dbReference>
<dbReference type="PANTHER" id="PTHR30146:SF148">
    <property type="entry name" value="HTH-TYPE TRANSCRIPTIONAL REPRESSOR PURR-RELATED"/>
    <property type="match status" value="1"/>
</dbReference>
<dbReference type="CDD" id="cd06267">
    <property type="entry name" value="PBP1_LacI_sugar_binding-like"/>
    <property type="match status" value="1"/>
</dbReference>
<evidence type="ECO:0000259" key="6">
    <source>
        <dbReference type="PROSITE" id="PS50943"/>
    </source>
</evidence>
<protein>
    <submittedName>
        <fullName evidence="7">LacI family transcriptional regulator</fullName>
    </submittedName>
</protein>
<dbReference type="AlphaFoldDB" id="A0A916RNJ1"/>
<dbReference type="InterPro" id="IPR000843">
    <property type="entry name" value="HTH_LacI"/>
</dbReference>
<dbReference type="RefSeq" id="WP_188758459.1">
    <property type="nucleotide sequence ID" value="NZ_BMJB01000001.1"/>
</dbReference>
<dbReference type="SUPFAM" id="SSF53822">
    <property type="entry name" value="Periplasmic binding protein-like I"/>
    <property type="match status" value="1"/>
</dbReference>
<dbReference type="InterPro" id="IPR046335">
    <property type="entry name" value="LacI/GalR-like_sensor"/>
</dbReference>
<dbReference type="Gene3D" id="3.40.50.2300">
    <property type="match status" value="2"/>
</dbReference>
<dbReference type="SUPFAM" id="SSF47413">
    <property type="entry name" value="lambda repressor-like DNA-binding domains"/>
    <property type="match status" value="1"/>
</dbReference>